<proteinExistence type="predicted"/>
<dbReference type="Gene3D" id="3.40.190.10">
    <property type="entry name" value="Periplasmic binding protein-like II"/>
    <property type="match status" value="1"/>
</dbReference>
<feature type="compositionally biased region" description="Polar residues" evidence="2">
    <location>
        <begin position="610"/>
        <end position="621"/>
    </location>
</feature>
<keyword evidence="6" id="KW-1185">Reference proteome</keyword>
<comment type="caution">
    <text evidence="5">The sequence shown here is derived from an EMBL/GenBank/DDBJ whole genome shotgun (WGS) entry which is preliminary data.</text>
</comment>
<dbReference type="Proteomes" id="UP000019141">
    <property type="component" value="Unassembled WGS sequence"/>
</dbReference>
<dbReference type="PIRSF" id="PIRSF002741">
    <property type="entry name" value="MppA"/>
    <property type="match status" value="1"/>
</dbReference>
<evidence type="ECO:0000256" key="2">
    <source>
        <dbReference type="SAM" id="MobiDB-lite"/>
    </source>
</evidence>
<dbReference type="SUPFAM" id="SSF53850">
    <property type="entry name" value="Periplasmic binding protein-like II"/>
    <property type="match status" value="1"/>
</dbReference>
<dbReference type="PATRIC" id="fig|1429438.4.peg.4475"/>
<accession>W4LHC0</accession>
<evidence type="ECO:0000256" key="3">
    <source>
        <dbReference type="SAM" id="SignalP"/>
    </source>
</evidence>
<feature type="domain" description="Solute-binding protein family 5" evidence="4">
    <location>
        <begin position="98"/>
        <end position="506"/>
    </location>
</feature>
<name>W4LHC0_ENTF1</name>
<protein>
    <recommendedName>
        <fullName evidence="4">Solute-binding protein family 5 domain-containing protein</fullName>
    </recommendedName>
</protein>
<dbReference type="InterPro" id="IPR000914">
    <property type="entry name" value="SBP_5_dom"/>
</dbReference>
<feature type="signal peptide" evidence="3">
    <location>
        <begin position="1"/>
        <end position="21"/>
    </location>
</feature>
<dbReference type="Gene3D" id="3.10.105.10">
    <property type="entry name" value="Dipeptide-binding Protein, Domain 3"/>
    <property type="match status" value="1"/>
</dbReference>
<dbReference type="PANTHER" id="PTHR30290">
    <property type="entry name" value="PERIPLASMIC BINDING COMPONENT OF ABC TRANSPORTER"/>
    <property type="match status" value="1"/>
</dbReference>
<dbReference type="Pfam" id="PF00496">
    <property type="entry name" value="SBP_bac_5"/>
    <property type="match status" value="1"/>
</dbReference>
<evidence type="ECO:0000313" key="6">
    <source>
        <dbReference type="Proteomes" id="UP000019141"/>
    </source>
</evidence>
<reference evidence="5 6" key="1">
    <citation type="journal article" date="2014" name="Nature">
        <title>An environmental bacterial taxon with a large and distinct metabolic repertoire.</title>
        <authorList>
            <person name="Wilson M.C."/>
            <person name="Mori T."/>
            <person name="Ruckert C."/>
            <person name="Uria A.R."/>
            <person name="Helf M.J."/>
            <person name="Takada K."/>
            <person name="Gernert C."/>
            <person name="Steffens U.A."/>
            <person name="Heycke N."/>
            <person name="Schmitt S."/>
            <person name="Rinke C."/>
            <person name="Helfrich E.J."/>
            <person name="Brachmann A.O."/>
            <person name="Gurgui C."/>
            <person name="Wakimoto T."/>
            <person name="Kracht M."/>
            <person name="Crusemann M."/>
            <person name="Hentschel U."/>
            <person name="Abe I."/>
            <person name="Matsunaga S."/>
            <person name="Kalinowski J."/>
            <person name="Takeyama H."/>
            <person name="Piel J."/>
        </authorList>
    </citation>
    <scope>NUCLEOTIDE SEQUENCE [LARGE SCALE GENOMIC DNA]</scope>
    <source>
        <strain evidence="6">TSY1</strain>
    </source>
</reference>
<dbReference type="InterPro" id="IPR039424">
    <property type="entry name" value="SBP_5"/>
</dbReference>
<dbReference type="EMBL" id="AZHW01000682">
    <property type="protein sequence ID" value="ETW97289.1"/>
    <property type="molecule type" value="Genomic_DNA"/>
</dbReference>
<sequence length="629" mass="72300">MGSCIVFGWVAILAGVPAVWAQSQVSHALAMHGQPKYGPDFRHFDYVNPHAPKGGTMRLAARGTFDSFHPFIPKGNAAFGSSYFESLLAQSDDEPFTMYGLLAASLEVPEDRSWVTFTLHPEARWHDGQPVTVEDVIWSLEVLKRDGRPFFRFYYGSVSGAEKVGERQVKFTFSDKSNRELPLIIGQMPVLPKHYWASRDFTRTTLEPPLTSGPYRVKDFEPARFVRLERVQDYWGKDLPVNVGQNNFDIIRTDYYRDATVIRTALKAGDVDYHNENIAKVWALDYDVPPVRKGWIVKAKIPHERPTGMQAFVFNTRRPVFQDRRVRQALAYAFDFEWTNKTLFFSQYARTESFFSNSELASSGVPEGEELEVLERYRDRLPPEVFTTPYRAPKTDGSGWLRDNLRTAFALLKDAGWEVRDFKLVNVATGEPMQFEILLVSPSFERVVLPFVRNLKRLGIEPRVRLVDQSQYINRLRAFDFDFLVGGWGQAESPGNEQRSFWSSAAAQSPSARNYAGIEDPVIDELIELLIQAPSRESLVARTRALDRVLLHGYYVIPQWHLRFQRILYWNKFSRPETHSKYGTSTSYWWYDAEKAARLKAARDADEPMSSRTPQEPSVRTVQGKDTRR</sequence>
<gene>
    <name evidence="5" type="ORF">ETSY1_23245</name>
</gene>
<feature type="chain" id="PRO_5004845872" description="Solute-binding protein family 5 domain-containing protein" evidence="3">
    <location>
        <begin position="22"/>
        <end position="629"/>
    </location>
</feature>
<dbReference type="GO" id="GO:0030288">
    <property type="term" value="C:outer membrane-bounded periplasmic space"/>
    <property type="evidence" value="ECO:0007669"/>
    <property type="project" value="TreeGrafter"/>
</dbReference>
<feature type="region of interest" description="Disordered" evidence="2">
    <location>
        <begin position="601"/>
        <end position="629"/>
    </location>
</feature>
<dbReference type="HOGENOM" id="CLU_023171_0_0_7"/>
<dbReference type="CDD" id="cd08497">
    <property type="entry name" value="MbnE-like"/>
    <property type="match status" value="1"/>
</dbReference>
<evidence type="ECO:0000259" key="4">
    <source>
        <dbReference type="Pfam" id="PF00496"/>
    </source>
</evidence>
<evidence type="ECO:0000313" key="5">
    <source>
        <dbReference type="EMBL" id="ETW97289.1"/>
    </source>
</evidence>
<keyword evidence="1 3" id="KW-0732">Signal</keyword>
<dbReference type="GO" id="GO:0015833">
    <property type="term" value="P:peptide transport"/>
    <property type="evidence" value="ECO:0007669"/>
    <property type="project" value="TreeGrafter"/>
</dbReference>
<dbReference type="GO" id="GO:0043190">
    <property type="term" value="C:ATP-binding cassette (ABC) transporter complex"/>
    <property type="evidence" value="ECO:0007669"/>
    <property type="project" value="InterPro"/>
</dbReference>
<dbReference type="GO" id="GO:0042884">
    <property type="term" value="P:microcin transport"/>
    <property type="evidence" value="ECO:0007669"/>
    <property type="project" value="TreeGrafter"/>
</dbReference>
<evidence type="ECO:0000256" key="1">
    <source>
        <dbReference type="ARBA" id="ARBA00022729"/>
    </source>
</evidence>
<dbReference type="GO" id="GO:1904680">
    <property type="term" value="F:peptide transmembrane transporter activity"/>
    <property type="evidence" value="ECO:0007669"/>
    <property type="project" value="TreeGrafter"/>
</dbReference>
<dbReference type="InterPro" id="IPR030678">
    <property type="entry name" value="Peptide/Ni-bd"/>
</dbReference>
<dbReference type="PANTHER" id="PTHR30290:SF64">
    <property type="entry name" value="ABC TRANSPORTER PERIPLASMIC BINDING PROTEIN"/>
    <property type="match status" value="1"/>
</dbReference>
<dbReference type="FunFam" id="3.10.105.10:FF:000005">
    <property type="entry name" value="ABC transporter substrate-binding protein"/>
    <property type="match status" value="1"/>
</dbReference>
<organism evidence="5 6">
    <name type="scientific">Entotheonella factor</name>
    <dbReference type="NCBI Taxonomy" id="1429438"/>
    <lineage>
        <taxon>Bacteria</taxon>
        <taxon>Pseudomonadati</taxon>
        <taxon>Nitrospinota/Tectimicrobiota group</taxon>
        <taxon>Candidatus Tectimicrobiota</taxon>
        <taxon>Candidatus Entotheonellia</taxon>
        <taxon>Candidatus Entotheonellales</taxon>
        <taxon>Candidatus Entotheonellaceae</taxon>
        <taxon>Candidatus Entotheonella</taxon>
    </lineage>
</organism>
<dbReference type="AlphaFoldDB" id="W4LHC0"/>